<organism evidence="7 8">
    <name type="scientific">Cryptotermes secundus</name>
    <dbReference type="NCBI Taxonomy" id="105785"/>
    <lineage>
        <taxon>Eukaryota</taxon>
        <taxon>Metazoa</taxon>
        <taxon>Ecdysozoa</taxon>
        <taxon>Arthropoda</taxon>
        <taxon>Hexapoda</taxon>
        <taxon>Insecta</taxon>
        <taxon>Pterygota</taxon>
        <taxon>Neoptera</taxon>
        <taxon>Polyneoptera</taxon>
        <taxon>Dictyoptera</taxon>
        <taxon>Blattodea</taxon>
        <taxon>Blattoidea</taxon>
        <taxon>Termitoidae</taxon>
        <taxon>Kalotermitidae</taxon>
        <taxon>Cryptotermitinae</taxon>
        <taxon>Cryptotermes</taxon>
    </lineage>
</organism>
<dbReference type="OrthoDB" id="7777654at2759"/>
<dbReference type="InterPro" id="IPR002937">
    <property type="entry name" value="Amino_oxidase"/>
</dbReference>
<evidence type="ECO:0000256" key="3">
    <source>
        <dbReference type="ARBA" id="ARBA00037217"/>
    </source>
</evidence>
<dbReference type="InterPro" id="IPR036188">
    <property type="entry name" value="FAD/NAD-bd_sf"/>
</dbReference>
<dbReference type="PANTHER" id="PTHR10668:SF103">
    <property type="entry name" value="PYRIDINE NUCLEOTIDE-DISULFIDE OXIDOREDUCTASE DOMAIN-CONTAINING PROTEIN 2"/>
    <property type="match status" value="1"/>
</dbReference>
<evidence type="ECO:0000313" key="8">
    <source>
        <dbReference type="Proteomes" id="UP000235965"/>
    </source>
</evidence>
<dbReference type="Gene3D" id="3.50.50.60">
    <property type="entry name" value="FAD/NAD(P)-binding domain"/>
    <property type="match status" value="1"/>
</dbReference>
<evidence type="ECO:0000259" key="6">
    <source>
        <dbReference type="Pfam" id="PF01593"/>
    </source>
</evidence>
<name>A0A2J7QX99_9NEOP</name>
<dbReference type="Proteomes" id="UP000235965">
    <property type="component" value="Unassembled WGS sequence"/>
</dbReference>
<dbReference type="EMBL" id="NEVH01009382">
    <property type="protein sequence ID" value="PNF33210.1"/>
    <property type="molecule type" value="Genomic_DNA"/>
</dbReference>
<dbReference type="GO" id="GO:0005759">
    <property type="term" value="C:mitochondrial matrix"/>
    <property type="evidence" value="ECO:0007669"/>
    <property type="project" value="UniProtKB-SubCell"/>
</dbReference>
<sequence>MRKHGLKMYSRNPSSYTPLRESAWQKNGARSLTLGLDELRNERQIAMFSQKDSQAYRHYEEKVKRLVTAIEPILDLSVADTMTFLRAESVWGKINALLRSPCLRKAATSVSLLGADIPALYEFLTAPASSILNHWFESEPLKATLSTDAVIGTMTGPYTPGSGYVLLHHMMGGTGWSYPKGGMGAVTQAMAAAAASYGAHIFTNVEVSRICLNGDGQAAGVVTSEGREIKATIVMSNATPYVTFQKLLPQAALPEKFQAAIESINYASPITKINVAVNKLPNFLADPCEKENEPMPLHQCTIHVNCENTEIINQSYNCALNGDISDRPMIEMVIPSSVDPTLAPPGCHVCLLFTQYTPYHLRNGATWDDKTKENYAKQVFSNIEEYAPGFTDSIIGMEVLTPPDLDEIFGLTGGVSLA</sequence>
<proteinExistence type="inferred from homology"/>
<evidence type="ECO:0000256" key="5">
    <source>
        <dbReference type="ARBA" id="ARBA00040298"/>
    </source>
</evidence>
<dbReference type="PANTHER" id="PTHR10668">
    <property type="entry name" value="PHYTOENE DEHYDROGENASE"/>
    <property type="match status" value="1"/>
</dbReference>
<gene>
    <name evidence="7" type="ORF">B7P43_G11379</name>
</gene>
<comment type="subunit">
    <text evidence="4">Interacts with COX5B; this interaction may contribute to localize PYROXD2 to the inner face of the inner mitochondrial membrane.</text>
</comment>
<dbReference type="AlphaFoldDB" id="A0A2J7QX99"/>
<evidence type="ECO:0000256" key="1">
    <source>
        <dbReference type="ARBA" id="ARBA00004305"/>
    </source>
</evidence>
<evidence type="ECO:0000313" key="7">
    <source>
        <dbReference type="EMBL" id="PNF33210.1"/>
    </source>
</evidence>
<comment type="caution">
    <text evidence="7">The sequence shown here is derived from an EMBL/GenBank/DDBJ whole genome shotgun (WGS) entry which is preliminary data.</text>
</comment>
<protein>
    <recommendedName>
        <fullName evidence="5">Pyridine nucleotide-disulfide oxidoreductase domain-containing protein 2</fullName>
    </recommendedName>
</protein>
<dbReference type="SUPFAM" id="SSF51905">
    <property type="entry name" value="FAD/NAD(P)-binding domain"/>
    <property type="match status" value="1"/>
</dbReference>
<comment type="similarity">
    <text evidence="2">Belongs to the carotenoid/retinoid oxidoreductase family.</text>
</comment>
<reference evidence="7 8" key="1">
    <citation type="submission" date="2017-12" db="EMBL/GenBank/DDBJ databases">
        <title>Hemimetabolous genomes reveal molecular basis of termite eusociality.</title>
        <authorList>
            <person name="Harrison M.C."/>
            <person name="Jongepier E."/>
            <person name="Robertson H.M."/>
            <person name="Arning N."/>
            <person name="Bitard-Feildel T."/>
            <person name="Chao H."/>
            <person name="Childers C.P."/>
            <person name="Dinh H."/>
            <person name="Doddapaneni H."/>
            <person name="Dugan S."/>
            <person name="Gowin J."/>
            <person name="Greiner C."/>
            <person name="Han Y."/>
            <person name="Hu H."/>
            <person name="Hughes D.S.T."/>
            <person name="Huylmans A.-K."/>
            <person name="Kemena C."/>
            <person name="Kremer L.P.M."/>
            <person name="Lee S.L."/>
            <person name="Lopez-Ezquerra A."/>
            <person name="Mallet L."/>
            <person name="Monroy-Kuhn J.M."/>
            <person name="Moser A."/>
            <person name="Murali S.C."/>
            <person name="Muzny D.M."/>
            <person name="Otani S."/>
            <person name="Piulachs M.-D."/>
            <person name="Poelchau M."/>
            <person name="Qu J."/>
            <person name="Schaub F."/>
            <person name="Wada-Katsumata A."/>
            <person name="Worley K.C."/>
            <person name="Xie Q."/>
            <person name="Ylla G."/>
            <person name="Poulsen M."/>
            <person name="Gibbs R.A."/>
            <person name="Schal C."/>
            <person name="Richards S."/>
            <person name="Belles X."/>
            <person name="Korb J."/>
            <person name="Bornberg-Bauer E."/>
        </authorList>
    </citation>
    <scope>NUCLEOTIDE SEQUENCE [LARGE SCALE GENOMIC DNA]</scope>
    <source>
        <tissue evidence="7">Whole body</tissue>
    </source>
</reference>
<feature type="domain" description="Amine oxidase" evidence="6">
    <location>
        <begin position="58"/>
        <end position="279"/>
    </location>
</feature>
<dbReference type="Pfam" id="PF01593">
    <property type="entry name" value="Amino_oxidase"/>
    <property type="match status" value="1"/>
</dbReference>
<comment type="function">
    <text evidence="3">Probable oxidoreductase that may play a role as regulator of mitochondrial function.</text>
</comment>
<keyword evidence="8" id="KW-1185">Reference proteome</keyword>
<evidence type="ECO:0000256" key="4">
    <source>
        <dbReference type="ARBA" id="ARBA00038825"/>
    </source>
</evidence>
<comment type="subcellular location">
    <subcellularLocation>
        <location evidence="1">Mitochondrion matrix</location>
    </subcellularLocation>
</comment>
<evidence type="ECO:0000256" key="2">
    <source>
        <dbReference type="ARBA" id="ARBA00006046"/>
    </source>
</evidence>
<dbReference type="GO" id="GO:0016491">
    <property type="term" value="F:oxidoreductase activity"/>
    <property type="evidence" value="ECO:0007669"/>
    <property type="project" value="InterPro"/>
</dbReference>
<accession>A0A2J7QX99</accession>